<dbReference type="AlphaFoldDB" id="A0A2H0RDU3"/>
<protein>
    <submittedName>
        <fullName evidence="3">Uncharacterized protein</fullName>
    </submittedName>
</protein>
<keyword evidence="2" id="KW-0472">Membrane</keyword>
<evidence type="ECO:0000313" key="4">
    <source>
        <dbReference type="Proteomes" id="UP000228767"/>
    </source>
</evidence>
<feature type="compositionally biased region" description="Basic and acidic residues" evidence="1">
    <location>
        <begin position="165"/>
        <end position="176"/>
    </location>
</feature>
<organism evidence="3 4">
    <name type="scientific">Candidatus Vogelbacteria bacterium CG10_big_fil_rev_8_21_14_0_10_51_16</name>
    <dbReference type="NCBI Taxonomy" id="1975045"/>
    <lineage>
        <taxon>Bacteria</taxon>
        <taxon>Candidatus Vogeliibacteriota</taxon>
    </lineage>
</organism>
<comment type="caution">
    <text evidence="3">The sequence shown here is derived from an EMBL/GenBank/DDBJ whole genome shotgun (WGS) entry which is preliminary data.</text>
</comment>
<dbReference type="EMBL" id="PCYI01000021">
    <property type="protein sequence ID" value="PIR44688.1"/>
    <property type="molecule type" value="Genomic_DNA"/>
</dbReference>
<name>A0A2H0RDU3_9BACT</name>
<keyword evidence="2" id="KW-0812">Transmembrane</keyword>
<evidence type="ECO:0000256" key="2">
    <source>
        <dbReference type="SAM" id="Phobius"/>
    </source>
</evidence>
<proteinExistence type="predicted"/>
<evidence type="ECO:0000313" key="3">
    <source>
        <dbReference type="EMBL" id="PIR44688.1"/>
    </source>
</evidence>
<reference evidence="3 4" key="1">
    <citation type="submission" date="2017-09" db="EMBL/GenBank/DDBJ databases">
        <title>Depth-based differentiation of microbial function through sediment-hosted aquifers and enrichment of novel symbionts in the deep terrestrial subsurface.</title>
        <authorList>
            <person name="Probst A.J."/>
            <person name="Ladd B."/>
            <person name="Jarett J.K."/>
            <person name="Geller-Mcgrath D.E."/>
            <person name="Sieber C.M."/>
            <person name="Emerson J.B."/>
            <person name="Anantharaman K."/>
            <person name="Thomas B.C."/>
            <person name="Malmstrom R."/>
            <person name="Stieglmeier M."/>
            <person name="Klingl A."/>
            <person name="Woyke T."/>
            <person name="Ryan C.M."/>
            <person name="Banfield J.F."/>
        </authorList>
    </citation>
    <scope>NUCLEOTIDE SEQUENCE [LARGE SCALE GENOMIC DNA]</scope>
    <source>
        <strain evidence="3">CG10_big_fil_rev_8_21_14_0_10_51_16</strain>
    </source>
</reference>
<sequence length="186" mass="21498">MGIPQEDMGALREEGRTEMRRGVTFLGMLLLLACVYSACITYIVASKVHRIVELQDEKVWTLAGMARVERVTESIIKLTDPRMSRVEQTLSLSPSERLENLHKELEFLHGRVESIIDKLCWNSGQWDTHCRMRHECPKHQALSAREHFHPSPLLPPPPRPTPEQRQGKHEKHEKVELYLPRHGAKD</sequence>
<feature type="compositionally biased region" description="Pro residues" evidence="1">
    <location>
        <begin position="152"/>
        <end position="161"/>
    </location>
</feature>
<keyword evidence="2" id="KW-1133">Transmembrane helix</keyword>
<feature type="region of interest" description="Disordered" evidence="1">
    <location>
        <begin position="148"/>
        <end position="186"/>
    </location>
</feature>
<accession>A0A2H0RDU3</accession>
<gene>
    <name evidence="3" type="ORF">COV10_03275</name>
</gene>
<dbReference type="Proteomes" id="UP000228767">
    <property type="component" value="Unassembled WGS sequence"/>
</dbReference>
<evidence type="ECO:0000256" key="1">
    <source>
        <dbReference type="SAM" id="MobiDB-lite"/>
    </source>
</evidence>
<feature type="transmembrane region" description="Helical" evidence="2">
    <location>
        <begin position="22"/>
        <end position="45"/>
    </location>
</feature>